<accession>A0A368FP23</accession>
<keyword evidence="2" id="KW-1185">Reference proteome</keyword>
<gene>
    <name evidence="1" type="ORF">ANCCAN_20245</name>
</gene>
<evidence type="ECO:0000313" key="2">
    <source>
        <dbReference type="Proteomes" id="UP000252519"/>
    </source>
</evidence>
<reference evidence="1 2" key="1">
    <citation type="submission" date="2014-10" db="EMBL/GenBank/DDBJ databases">
        <title>Draft genome of the hookworm Ancylostoma caninum.</title>
        <authorList>
            <person name="Mitreva M."/>
        </authorList>
    </citation>
    <scope>NUCLEOTIDE SEQUENCE [LARGE SCALE GENOMIC DNA]</scope>
    <source>
        <strain evidence="1 2">Baltimore</strain>
    </source>
</reference>
<name>A0A368FP23_ANCCA</name>
<dbReference type="Proteomes" id="UP000252519">
    <property type="component" value="Unassembled WGS sequence"/>
</dbReference>
<comment type="caution">
    <text evidence="1">The sequence shown here is derived from an EMBL/GenBank/DDBJ whole genome shotgun (WGS) entry which is preliminary data.</text>
</comment>
<dbReference type="OrthoDB" id="5794217at2759"/>
<proteinExistence type="predicted"/>
<sequence length="47" mass="5715">MFCKLERVLNNDLSDDELKERWDAMLPKDRIPLFEQYKVEVCCFVFS</sequence>
<protein>
    <submittedName>
        <fullName evidence="1">Uncharacterized protein</fullName>
    </submittedName>
</protein>
<dbReference type="EMBL" id="JOJR01000851">
    <property type="protein sequence ID" value="RCN33916.1"/>
    <property type="molecule type" value="Genomic_DNA"/>
</dbReference>
<organism evidence="1 2">
    <name type="scientific">Ancylostoma caninum</name>
    <name type="common">Dog hookworm</name>
    <dbReference type="NCBI Taxonomy" id="29170"/>
    <lineage>
        <taxon>Eukaryota</taxon>
        <taxon>Metazoa</taxon>
        <taxon>Ecdysozoa</taxon>
        <taxon>Nematoda</taxon>
        <taxon>Chromadorea</taxon>
        <taxon>Rhabditida</taxon>
        <taxon>Rhabditina</taxon>
        <taxon>Rhabditomorpha</taxon>
        <taxon>Strongyloidea</taxon>
        <taxon>Ancylostomatidae</taxon>
        <taxon>Ancylostomatinae</taxon>
        <taxon>Ancylostoma</taxon>
    </lineage>
</organism>
<dbReference type="AlphaFoldDB" id="A0A368FP23"/>
<evidence type="ECO:0000313" key="1">
    <source>
        <dbReference type="EMBL" id="RCN33916.1"/>
    </source>
</evidence>